<dbReference type="InterPro" id="IPR001478">
    <property type="entry name" value="PDZ"/>
</dbReference>
<dbReference type="Proteomes" id="UP000698963">
    <property type="component" value="Unassembled WGS sequence"/>
</dbReference>
<dbReference type="PANTHER" id="PTHR43343">
    <property type="entry name" value="PEPTIDASE S12"/>
    <property type="match status" value="1"/>
</dbReference>
<dbReference type="GO" id="GO:0004252">
    <property type="term" value="F:serine-type endopeptidase activity"/>
    <property type="evidence" value="ECO:0007669"/>
    <property type="project" value="InterPro"/>
</dbReference>
<evidence type="ECO:0000256" key="1">
    <source>
        <dbReference type="ARBA" id="ARBA00022670"/>
    </source>
</evidence>
<evidence type="ECO:0000256" key="3">
    <source>
        <dbReference type="SAM" id="SignalP"/>
    </source>
</evidence>
<sequence length="442" mass="47920">MRFHTLLLVCALFFPLSCEGAQASQLLTARQQARVTPAVKAVSSVAPAVVNITSTLAERRSSRELMPFDFFFGMPGRDLRSEAIGSGIIIDGRRSLVLTNAHVVNGASEISVRLLDGRTFSADVVGAEPDFDIAVLRLKGAKDLPFVAMGDSTDLMPGESVIAIGNPYGFSHTVTTGVISALDRTIEAEDGVFTDLIQTDAAINPGNSGGPLLNILGELVGVNTAIYDRAQGIGFAIPISKARRVVDEILDQGHVSTPWLALIGQNVDPRTARYLRLPEAEGLLVTEVFKDGPAEKAGIRPGDVILELGGNRVSDRDKFLSLLRNHQPHAPVSLKVWRDGKEKSFTLKTADFDDETAEKLALRRWGIKVKDGKHGALVTEVREQSPAGRLGLQKGDAVTAVSGRATKTRKDVLDAFRRDFLKRQVLLQVLRGNRLYQVRMGL</sequence>
<dbReference type="PROSITE" id="PS50106">
    <property type="entry name" value="PDZ"/>
    <property type="match status" value="2"/>
</dbReference>
<dbReference type="EMBL" id="DYZA01000029">
    <property type="protein sequence ID" value="HJD96333.1"/>
    <property type="molecule type" value="Genomic_DNA"/>
</dbReference>
<accession>A0A921DQX4</accession>
<dbReference type="SUPFAM" id="SSF50494">
    <property type="entry name" value="Trypsin-like serine proteases"/>
    <property type="match status" value="1"/>
</dbReference>
<evidence type="ECO:0000313" key="6">
    <source>
        <dbReference type="Proteomes" id="UP000698963"/>
    </source>
</evidence>
<dbReference type="Pfam" id="PF13365">
    <property type="entry name" value="Trypsin_2"/>
    <property type="match status" value="1"/>
</dbReference>
<organism evidence="5 6">
    <name type="scientific">Mailhella massiliensis</name>
    <dbReference type="NCBI Taxonomy" id="1903261"/>
    <lineage>
        <taxon>Bacteria</taxon>
        <taxon>Pseudomonadati</taxon>
        <taxon>Thermodesulfobacteriota</taxon>
        <taxon>Desulfovibrionia</taxon>
        <taxon>Desulfovibrionales</taxon>
        <taxon>Desulfovibrionaceae</taxon>
        <taxon>Mailhella</taxon>
    </lineage>
</organism>
<dbReference type="InterPro" id="IPR001940">
    <property type="entry name" value="Peptidase_S1C"/>
</dbReference>
<dbReference type="PRINTS" id="PR00834">
    <property type="entry name" value="PROTEASES2C"/>
</dbReference>
<evidence type="ECO:0000256" key="2">
    <source>
        <dbReference type="ARBA" id="ARBA00022801"/>
    </source>
</evidence>
<dbReference type="Gene3D" id="2.30.42.10">
    <property type="match status" value="2"/>
</dbReference>
<proteinExistence type="predicted"/>
<dbReference type="RefSeq" id="WP_304120573.1">
    <property type="nucleotide sequence ID" value="NZ_DYZA01000029.1"/>
</dbReference>
<gene>
    <name evidence="5" type="ORF">K8W16_01630</name>
</gene>
<dbReference type="SMART" id="SM00228">
    <property type="entry name" value="PDZ"/>
    <property type="match status" value="2"/>
</dbReference>
<keyword evidence="2" id="KW-0378">Hydrolase</keyword>
<dbReference type="Gene3D" id="2.40.10.120">
    <property type="match status" value="1"/>
</dbReference>
<protein>
    <submittedName>
        <fullName evidence="5">Trypsin-like peptidase domain-containing protein</fullName>
    </submittedName>
</protein>
<name>A0A921DQX4_9BACT</name>
<dbReference type="AlphaFoldDB" id="A0A921DQX4"/>
<dbReference type="Pfam" id="PF13180">
    <property type="entry name" value="PDZ_2"/>
    <property type="match status" value="2"/>
</dbReference>
<dbReference type="PANTHER" id="PTHR43343:SF3">
    <property type="entry name" value="PROTEASE DO-LIKE 8, CHLOROPLASTIC"/>
    <property type="match status" value="1"/>
</dbReference>
<reference evidence="5" key="2">
    <citation type="submission" date="2021-09" db="EMBL/GenBank/DDBJ databases">
        <authorList>
            <person name="Gilroy R."/>
        </authorList>
    </citation>
    <scope>NUCLEOTIDE SEQUENCE</scope>
    <source>
        <strain evidence="5">ChiGjej2B2-19336</strain>
    </source>
</reference>
<feature type="domain" description="PDZ" evidence="4">
    <location>
        <begin position="282"/>
        <end position="325"/>
    </location>
</feature>
<reference evidence="5" key="1">
    <citation type="journal article" date="2021" name="PeerJ">
        <title>Extensive microbial diversity within the chicken gut microbiome revealed by metagenomics and culture.</title>
        <authorList>
            <person name="Gilroy R."/>
            <person name="Ravi A."/>
            <person name="Getino M."/>
            <person name="Pursley I."/>
            <person name="Horton D.L."/>
            <person name="Alikhan N.F."/>
            <person name="Baker D."/>
            <person name="Gharbi K."/>
            <person name="Hall N."/>
            <person name="Watson M."/>
            <person name="Adriaenssens E.M."/>
            <person name="Foster-Nyarko E."/>
            <person name="Jarju S."/>
            <person name="Secka A."/>
            <person name="Antonio M."/>
            <person name="Oren A."/>
            <person name="Chaudhuri R.R."/>
            <person name="La Ragione R."/>
            <person name="Hildebrand F."/>
            <person name="Pallen M.J."/>
        </authorList>
    </citation>
    <scope>NUCLEOTIDE SEQUENCE</scope>
    <source>
        <strain evidence="5">ChiGjej2B2-19336</strain>
    </source>
</reference>
<dbReference type="SUPFAM" id="SSF50156">
    <property type="entry name" value="PDZ domain-like"/>
    <property type="match status" value="2"/>
</dbReference>
<dbReference type="GO" id="GO:0006508">
    <property type="term" value="P:proteolysis"/>
    <property type="evidence" value="ECO:0007669"/>
    <property type="project" value="UniProtKB-KW"/>
</dbReference>
<comment type="caution">
    <text evidence="5">The sequence shown here is derived from an EMBL/GenBank/DDBJ whole genome shotgun (WGS) entry which is preliminary data.</text>
</comment>
<evidence type="ECO:0000259" key="4">
    <source>
        <dbReference type="PROSITE" id="PS50106"/>
    </source>
</evidence>
<dbReference type="InterPro" id="IPR051201">
    <property type="entry name" value="Chloro_Bact_Ser_Proteases"/>
</dbReference>
<feature type="chain" id="PRO_5037978947" evidence="3">
    <location>
        <begin position="24"/>
        <end position="442"/>
    </location>
</feature>
<feature type="signal peptide" evidence="3">
    <location>
        <begin position="1"/>
        <end position="23"/>
    </location>
</feature>
<feature type="domain" description="PDZ" evidence="4">
    <location>
        <begin position="349"/>
        <end position="418"/>
    </location>
</feature>
<dbReference type="InterPro" id="IPR036034">
    <property type="entry name" value="PDZ_sf"/>
</dbReference>
<keyword evidence="3" id="KW-0732">Signal</keyword>
<dbReference type="InterPro" id="IPR009003">
    <property type="entry name" value="Peptidase_S1_PA"/>
</dbReference>
<evidence type="ECO:0000313" key="5">
    <source>
        <dbReference type="EMBL" id="HJD96333.1"/>
    </source>
</evidence>
<keyword evidence="1" id="KW-0645">Protease</keyword>